<dbReference type="RefSeq" id="WP_004078410.1">
    <property type="nucleotide sequence ID" value="NZ_CM001436.1"/>
</dbReference>
<dbReference type="EMBL" id="CM001436">
    <property type="protein sequence ID" value="EHQ36157.1"/>
    <property type="molecule type" value="Genomic_DNA"/>
</dbReference>
<dbReference type="Proteomes" id="UP000005741">
    <property type="component" value="Chromosome"/>
</dbReference>
<reference evidence="1 2" key="1">
    <citation type="submission" date="2011-10" db="EMBL/GenBank/DDBJ databases">
        <title>The Improved High-Quality Draft genome of Methanoplanus limicola DSM 2279.</title>
        <authorList>
            <consortium name="US DOE Joint Genome Institute (JGI-PGF)"/>
            <person name="Lucas S."/>
            <person name="Copeland A."/>
            <person name="Lapidus A."/>
            <person name="Glavina del Rio T."/>
            <person name="Dalin E."/>
            <person name="Tice H."/>
            <person name="Bruce D."/>
            <person name="Goodwin L."/>
            <person name="Pitluck S."/>
            <person name="Peters L."/>
            <person name="Mikhailova N."/>
            <person name="Lu M."/>
            <person name="Kyrpides N."/>
            <person name="Mavromatis K."/>
            <person name="Ivanova N."/>
            <person name="Markowitz V."/>
            <person name="Cheng J.-F."/>
            <person name="Hugenholtz P."/>
            <person name="Woyke T."/>
            <person name="Wu D."/>
            <person name="Wirth R."/>
            <person name="Brambilla E.-M."/>
            <person name="Klenk H.-P."/>
            <person name="Eisen J.A."/>
        </authorList>
    </citation>
    <scope>NUCLEOTIDE SEQUENCE [LARGE SCALE GENOMIC DNA]</scope>
    <source>
        <strain evidence="1 2">DSM 2279</strain>
    </source>
</reference>
<dbReference type="OrthoDB" id="380569at2157"/>
<evidence type="ECO:0008006" key="3">
    <source>
        <dbReference type="Google" id="ProtNLM"/>
    </source>
</evidence>
<dbReference type="InParanoid" id="H1Z065"/>
<gene>
    <name evidence="1" type="ORF">Metlim_2072</name>
</gene>
<proteinExistence type="predicted"/>
<evidence type="ECO:0000313" key="2">
    <source>
        <dbReference type="Proteomes" id="UP000005741"/>
    </source>
</evidence>
<dbReference type="AlphaFoldDB" id="H1Z065"/>
<name>H1Z065_9EURY</name>
<accession>H1Z065</accession>
<protein>
    <recommendedName>
        <fullName evidence="3">DUF4276 family protein</fullName>
    </recommendedName>
</protein>
<sequence length="218" mass="25250">MTKSDNKPILFHLITEGSTDRKILSAIISKILAGRSHDFIEMSSTQKGKRGRQAIINRPDYFFKFLHHGFNGKADVFVICVDNDNDKEADGIGNDVKSKIMELYKVFIKNNPWYSEESGYINPCLVCAVPVKTMDYWMMALTMKFEECHRINTDLNKISLTIIKEKAYGEKYVYKRKFVDDAAINKKTDDIKKTESINKLRCLPSFQDFEEQLLYCTE</sequence>
<dbReference type="HOGENOM" id="CLU_1264579_0_0_2"/>
<evidence type="ECO:0000313" key="1">
    <source>
        <dbReference type="EMBL" id="EHQ36157.1"/>
    </source>
</evidence>
<dbReference type="STRING" id="937775.Metlim_2072"/>
<keyword evidence="2" id="KW-1185">Reference proteome</keyword>
<organism evidence="1 2">
    <name type="scientific">Methanoplanus limicola DSM 2279</name>
    <dbReference type="NCBI Taxonomy" id="937775"/>
    <lineage>
        <taxon>Archaea</taxon>
        <taxon>Methanobacteriati</taxon>
        <taxon>Methanobacteriota</taxon>
        <taxon>Stenosarchaea group</taxon>
        <taxon>Methanomicrobia</taxon>
        <taxon>Methanomicrobiales</taxon>
        <taxon>Methanomicrobiaceae</taxon>
        <taxon>Methanoplanus</taxon>
    </lineage>
</organism>